<dbReference type="Proteomes" id="UP000887116">
    <property type="component" value="Unassembled WGS sequence"/>
</dbReference>
<organism evidence="1 2">
    <name type="scientific">Trichonephila clavata</name>
    <name type="common">Joro spider</name>
    <name type="synonym">Nephila clavata</name>
    <dbReference type="NCBI Taxonomy" id="2740835"/>
    <lineage>
        <taxon>Eukaryota</taxon>
        <taxon>Metazoa</taxon>
        <taxon>Ecdysozoa</taxon>
        <taxon>Arthropoda</taxon>
        <taxon>Chelicerata</taxon>
        <taxon>Arachnida</taxon>
        <taxon>Araneae</taxon>
        <taxon>Araneomorphae</taxon>
        <taxon>Entelegynae</taxon>
        <taxon>Araneoidea</taxon>
        <taxon>Nephilidae</taxon>
        <taxon>Trichonephila</taxon>
    </lineage>
</organism>
<keyword evidence="2" id="KW-1185">Reference proteome</keyword>
<evidence type="ECO:0000313" key="1">
    <source>
        <dbReference type="EMBL" id="GFR19227.1"/>
    </source>
</evidence>
<dbReference type="EMBL" id="BMAO01027720">
    <property type="protein sequence ID" value="GFR19227.1"/>
    <property type="molecule type" value="Genomic_DNA"/>
</dbReference>
<proteinExistence type="predicted"/>
<reference evidence="1" key="1">
    <citation type="submission" date="2020-07" db="EMBL/GenBank/DDBJ databases">
        <title>Multicomponent nature underlies the extraordinary mechanical properties of spider dragline silk.</title>
        <authorList>
            <person name="Kono N."/>
            <person name="Nakamura H."/>
            <person name="Mori M."/>
            <person name="Yoshida Y."/>
            <person name="Ohtoshi R."/>
            <person name="Malay A.D."/>
            <person name="Moran D.A.P."/>
            <person name="Tomita M."/>
            <person name="Numata K."/>
            <person name="Arakawa K."/>
        </authorList>
    </citation>
    <scope>NUCLEOTIDE SEQUENCE</scope>
</reference>
<gene>
    <name evidence="1" type="ORF">TNCT_531951</name>
</gene>
<accession>A0A8X6LSP5</accession>
<evidence type="ECO:0000313" key="2">
    <source>
        <dbReference type="Proteomes" id="UP000887116"/>
    </source>
</evidence>
<comment type="caution">
    <text evidence="1">The sequence shown here is derived from an EMBL/GenBank/DDBJ whole genome shotgun (WGS) entry which is preliminary data.</text>
</comment>
<protein>
    <submittedName>
        <fullName evidence="1">Uncharacterized protein</fullName>
    </submittedName>
</protein>
<sequence length="142" mass="16249">MRCRSDVHWHERPKNHSFIYHFILFLIVTLRCKSVGHDPYERRYALKRTFCIVDPTDRISLSVSVTSFWLHMTYVCSPTECVLTHVAEAVICPAEDACVPYLPLSSEGQPQNLSPLQFWDVSLNGEMPHSSVANFLPGEPQT</sequence>
<name>A0A8X6LSP5_TRICU</name>
<dbReference type="AlphaFoldDB" id="A0A8X6LSP5"/>